<dbReference type="GO" id="GO:0004674">
    <property type="term" value="F:protein serine/threonine kinase activity"/>
    <property type="evidence" value="ECO:0007669"/>
    <property type="project" value="UniProtKB-EC"/>
</dbReference>
<feature type="non-terminal residue" evidence="7">
    <location>
        <position position="1"/>
    </location>
</feature>
<dbReference type="EC" id="2.7.11.1" evidence="2"/>
<dbReference type="Gene3D" id="3.30.200.20">
    <property type="entry name" value="Phosphorylase Kinase, domain 1"/>
    <property type="match status" value="1"/>
</dbReference>
<accession>A0A818BG72</accession>
<gene>
    <name evidence="7" type="ORF">GRG538_LOCUS11314</name>
    <name evidence="8" type="ORF">QYT958_LOCUS26663</name>
</gene>
<name>A0A818BG72_9BILA</name>
<evidence type="ECO:0000313" key="9">
    <source>
        <dbReference type="Proteomes" id="UP000663872"/>
    </source>
</evidence>
<comment type="caution">
    <text evidence="7">The sequence shown here is derived from an EMBL/GenBank/DDBJ whole genome shotgun (WGS) entry which is preliminary data.</text>
</comment>
<dbReference type="GO" id="GO:0035556">
    <property type="term" value="P:intracellular signal transduction"/>
    <property type="evidence" value="ECO:0007669"/>
    <property type="project" value="TreeGrafter"/>
</dbReference>
<keyword evidence="4 5" id="KW-0067">ATP-binding</keyword>
<evidence type="ECO:0000256" key="5">
    <source>
        <dbReference type="PROSITE-ProRule" id="PRU10141"/>
    </source>
</evidence>
<dbReference type="GO" id="GO:0005829">
    <property type="term" value="C:cytosol"/>
    <property type="evidence" value="ECO:0007669"/>
    <property type="project" value="TreeGrafter"/>
</dbReference>
<evidence type="ECO:0000259" key="6">
    <source>
        <dbReference type="PROSITE" id="PS50011"/>
    </source>
</evidence>
<dbReference type="InterPro" id="IPR011009">
    <property type="entry name" value="Kinase-like_dom_sf"/>
</dbReference>
<feature type="binding site" evidence="5">
    <location>
        <position position="51"/>
    </location>
    <ligand>
        <name>ATP</name>
        <dbReference type="ChEBI" id="CHEBI:30616"/>
    </ligand>
</feature>
<dbReference type="AlphaFoldDB" id="A0A818BG72"/>
<dbReference type="PROSITE" id="PS50011">
    <property type="entry name" value="PROTEIN_KINASE_DOM"/>
    <property type="match status" value="1"/>
</dbReference>
<evidence type="ECO:0000256" key="4">
    <source>
        <dbReference type="ARBA" id="ARBA00022840"/>
    </source>
</evidence>
<dbReference type="PANTHER" id="PTHR48012">
    <property type="entry name" value="STERILE20-LIKE KINASE, ISOFORM B-RELATED"/>
    <property type="match status" value="1"/>
</dbReference>
<dbReference type="Pfam" id="PF00069">
    <property type="entry name" value="Pkinase"/>
    <property type="match status" value="1"/>
</dbReference>
<dbReference type="InterPro" id="IPR050629">
    <property type="entry name" value="STE20/SPS1-PAK"/>
</dbReference>
<sequence length="104" mass="11885">MAEGSELNQESRAKWPTCPDDYELQEVIGRGATAIVQAATIKKTNERVAVKRINLDRCNTSLEDLLKEIQVMSQCQHDNVVRFYTSFVVQEELWLIMKLLDGGR</sequence>
<dbReference type="Proteomes" id="UP000663872">
    <property type="component" value="Unassembled WGS sequence"/>
</dbReference>
<evidence type="ECO:0000256" key="1">
    <source>
        <dbReference type="ARBA" id="ARBA00008874"/>
    </source>
</evidence>
<organism evidence="7 9">
    <name type="scientific">Rotaria socialis</name>
    <dbReference type="NCBI Taxonomy" id="392032"/>
    <lineage>
        <taxon>Eukaryota</taxon>
        <taxon>Metazoa</taxon>
        <taxon>Spiralia</taxon>
        <taxon>Gnathifera</taxon>
        <taxon>Rotifera</taxon>
        <taxon>Eurotatoria</taxon>
        <taxon>Bdelloidea</taxon>
        <taxon>Philodinida</taxon>
        <taxon>Philodinidae</taxon>
        <taxon>Rotaria</taxon>
    </lineage>
</organism>
<dbReference type="EMBL" id="CAJOBR010006445">
    <property type="protein sequence ID" value="CAF4844120.1"/>
    <property type="molecule type" value="Genomic_DNA"/>
</dbReference>
<dbReference type="GO" id="GO:0005524">
    <property type="term" value="F:ATP binding"/>
    <property type="evidence" value="ECO:0007669"/>
    <property type="project" value="UniProtKB-UniRule"/>
</dbReference>
<evidence type="ECO:0000256" key="2">
    <source>
        <dbReference type="ARBA" id="ARBA00012513"/>
    </source>
</evidence>
<dbReference type="PANTHER" id="PTHR48012:SF14">
    <property type="entry name" value="STE20_SPS1-RELATED PROLINE-ALANINE-RICH PROTEIN KINASE"/>
    <property type="match status" value="1"/>
</dbReference>
<protein>
    <recommendedName>
        <fullName evidence="2">non-specific serine/threonine protein kinase</fullName>
        <ecNumber evidence="2">2.7.11.1</ecNumber>
    </recommendedName>
</protein>
<reference evidence="7" key="1">
    <citation type="submission" date="2021-02" db="EMBL/GenBank/DDBJ databases">
        <authorList>
            <person name="Nowell W R."/>
        </authorList>
    </citation>
    <scope>NUCLEOTIDE SEQUENCE</scope>
</reference>
<evidence type="ECO:0000256" key="3">
    <source>
        <dbReference type="ARBA" id="ARBA00022741"/>
    </source>
</evidence>
<keyword evidence="3 5" id="KW-0547">Nucleotide-binding</keyword>
<dbReference type="InterPro" id="IPR000719">
    <property type="entry name" value="Prot_kinase_dom"/>
</dbReference>
<evidence type="ECO:0000313" key="8">
    <source>
        <dbReference type="EMBL" id="CAF4844120.1"/>
    </source>
</evidence>
<dbReference type="FunFam" id="3.30.200.20:FF:000114">
    <property type="entry name" value="serine/threonine-protein kinase OSR1 isoform X1"/>
    <property type="match status" value="1"/>
</dbReference>
<dbReference type="InterPro" id="IPR017441">
    <property type="entry name" value="Protein_kinase_ATP_BS"/>
</dbReference>
<feature type="domain" description="Protein kinase" evidence="6">
    <location>
        <begin position="22"/>
        <end position="104"/>
    </location>
</feature>
<proteinExistence type="inferred from homology"/>
<dbReference type="EMBL" id="CAJNYT010001502">
    <property type="protein sequence ID" value="CAF3415693.1"/>
    <property type="molecule type" value="Genomic_DNA"/>
</dbReference>
<dbReference type="Proteomes" id="UP000663848">
    <property type="component" value="Unassembled WGS sequence"/>
</dbReference>
<evidence type="ECO:0000313" key="7">
    <source>
        <dbReference type="EMBL" id="CAF3415693.1"/>
    </source>
</evidence>
<comment type="similarity">
    <text evidence="1">Belongs to the protein kinase superfamily. STE Ser/Thr protein kinase family. STE20 subfamily.</text>
</comment>
<dbReference type="PROSITE" id="PS00107">
    <property type="entry name" value="PROTEIN_KINASE_ATP"/>
    <property type="match status" value="1"/>
</dbReference>
<dbReference type="SUPFAM" id="SSF56112">
    <property type="entry name" value="Protein kinase-like (PK-like)"/>
    <property type="match status" value="1"/>
</dbReference>